<sequence>MHDAHAAKQLRKNKDKIRKHAEGAKNGRHKASQNTLLQAQFEAFPAFIILYRPIFFSSHGFECED</sequence>
<comment type="caution">
    <text evidence="2">The sequence shown here is derived from an EMBL/GenBank/DDBJ whole genome shotgun (WGS) entry which is preliminary data.</text>
</comment>
<dbReference type="EMBL" id="SFCI01000855">
    <property type="protein sequence ID" value="TFY77655.1"/>
    <property type="molecule type" value="Genomic_DNA"/>
</dbReference>
<feature type="compositionally biased region" description="Basic residues" evidence="1">
    <location>
        <begin position="8"/>
        <end position="19"/>
    </location>
</feature>
<dbReference type="AlphaFoldDB" id="A0A4Y9ZSW1"/>
<reference evidence="2 3" key="1">
    <citation type="submission" date="2019-02" db="EMBL/GenBank/DDBJ databases">
        <title>Genome sequencing of the rare red list fungi Hericium alpestre (H. flagellum).</title>
        <authorList>
            <person name="Buettner E."/>
            <person name="Kellner H."/>
        </authorList>
    </citation>
    <scope>NUCLEOTIDE SEQUENCE [LARGE SCALE GENOMIC DNA]</scope>
    <source>
        <strain evidence="2 3">DSM 108284</strain>
    </source>
</reference>
<name>A0A4Y9ZSW1_9AGAM</name>
<feature type="region of interest" description="Disordered" evidence="1">
    <location>
        <begin position="1"/>
        <end position="32"/>
    </location>
</feature>
<protein>
    <submittedName>
        <fullName evidence="2">Uncharacterized protein</fullName>
    </submittedName>
</protein>
<evidence type="ECO:0000313" key="3">
    <source>
        <dbReference type="Proteomes" id="UP000298061"/>
    </source>
</evidence>
<evidence type="ECO:0000313" key="2">
    <source>
        <dbReference type="EMBL" id="TFY77655.1"/>
    </source>
</evidence>
<proteinExistence type="predicted"/>
<organism evidence="2 3">
    <name type="scientific">Hericium alpestre</name>
    <dbReference type="NCBI Taxonomy" id="135208"/>
    <lineage>
        <taxon>Eukaryota</taxon>
        <taxon>Fungi</taxon>
        <taxon>Dikarya</taxon>
        <taxon>Basidiomycota</taxon>
        <taxon>Agaricomycotina</taxon>
        <taxon>Agaricomycetes</taxon>
        <taxon>Russulales</taxon>
        <taxon>Hericiaceae</taxon>
        <taxon>Hericium</taxon>
    </lineage>
</organism>
<accession>A0A4Y9ZSW1</accession>
<keyword evidence="3" id="KW-1185">Reference proteome</keyword>
<evidence type="ECO:0000256" key="1">
    <source>
        <dbReference type="SAM" id="MobiDB-lite"/>
    </source>
</evidence>
<gene>
    <name evidence="2" type="ORF">EWM64_g6356</name>
</gene>
<dbReference type="Proteomes" id="UP000298061">
    <property type="component" value="Unassembled WGS sequence"/>
</dbReference>